<organism evidence="2 3">
    <name type="scientific">Porphyromonas miyakawae</name>
    <dbReference type="NCBI Taxonomy" id="3137470"/>
    <lineage>
        <taxon>Bacteria</taxon>
        <taxon>Pseudomonadati</taxon>
        <taxon>Bacteroidota</taxon>
        <taxon>Bacteroidia</taxon>
        <taxon>Bacteroidales</taxon>
        <taxon>Porphyromonadaceae</taxon>
        <taxon>Porphyromonas</taxon>
    </lineage>
</organism>
<dbReference type="Proteomes" id="UP001628220">
    <property type="component" value="Unassembled WGS sequence"/>
</dbReference>
<sequence>MKRLLLMLCMIPLCVGTLFAQEVSVSTTNYVELIVAEGSTEFSCSVQNNDKKPIIVDWGDGKTESIPSLSSYYGTNINHTYSTATAHGLIVKIDATDLSALKLNWNSKNLSGIGKFFAPELKEFDMGLSSFTLNDSKELDFTHCPKLEYLSIQNTSIVPKLDGLTNLKRIAIRSYFDKKSKLYAQLNVPVLDLSASTLTSLTDLRITSQKIDKIILPSQPMPNLTSLSLEQNELMRAENLSTITANKDLTDIDVSGNYLGFNDLPVKNPAVSYYDYDYNTTYKINQKNYIIQKEWVKDNQVDLSCMMGIPDPYANTTTDSKISWFRADTKAAIPEENYTITNGITTFDAKAFPEGKEEMEVFAKLTNSLFPGIGMTGSLATLPVTVKKIAPTPTGQSVTYTKSYENGDIAVSVSQEDGTVIESGSLVEKKTKLKLKATVLKGDYKLKSFKISWSDDVGPISDVLYFSDYDLVDGSYVKQWTMDEYPVKIELFYDLPAPKKAKLTILPSENGTIEVEQEGTFLNDGAEVAVGSAITVRAMPKEGGFEVVSITIGSKVYQGDELPRNGFGVAVLEGIIINEPTTISALFQAIPLPQHKVTYSFPDQIASYITVKANNKDLASGTLVDEGTDVVFTYTKGNNKWDIESWVLDGKEVANTKGQSIYVLNVTKDSEVSVKIFNEAATVTTDLISVCLLDNGNTLEVKGLPEAAFVRIYDLQGRELIATQLHQIDVSNLPNGNYIVSTEQVRLRFMK</sequence>
<protein>
    <recommendedName>
        <fullName evidence="4">Por secretion system C-terminal sorting domain-containing protein</fullName>
    </recommendedName>
</protein>
<gene>
    <name evidence="2" type="ORF">Tsumi_13060</name>
</gene>
<dbReference type="EMBL" id="BAAFSF010000004">
    <property type="protein sequence ID" value="GAB1252200.1"/>
    <property type="molecule type" value="Genomic_DNA"/>
</dbReference>
<comment type="caution">
    <text evidence="2">The sequence shown here is derived from an EMBL/GenBank/DDBJ whole genome shotgun (WGS) entry which is preliminary data.</text>
</comment>
<dbReference type="InterPro" id="IPR032675">
    <property type="entry name" value="LRR_dom_sf"/>
</dbReference>
<name>A0ABQ0E3A7_9PORP</name>
<dbReference type="SUPFAM" id="SSF52058">
    <property type="entry name" value="L domain-like"/>
    <property type="match status" value="1"/>
</dbReference>
<feature type="chain" id="PRO_5045121091" description="Por secretion system C-terminal sorting domain-containing protein" evidence="1">
    <location>
        <begin position="21"/>
        <end position="751"/>
    </location>
</feature>
<feature type="signal peptide" evidence="1">
    <location>
        <begin position="1"/>
        <end position="20"/>
    </location>
</feature>
<proteinExistence type="predicted"/>
<reference evidence="2 3" key="1">
    <citation type="journal article" date="2025" name="Int. J. Syst. Evol. Microbiol.">
        <title>Desulfovibrio falkowii sp. nov., Porphyromonas miyakawae sp. nov., Mediterraneibacter flintii sp. nov. and Owariibacterium komagatae gen. nov., sp. nov., isolated from human faeces.</title>
        <authorList>
            <person name="Hamaguchi T."/>
            <person name="Ohara M."/>
            <person name="Hisatomi A."/>
            <person name="Sekiguchi K."/>
            <person name="Takeda J.I."/>
            <person name="Ueyama J."/>
            <person name="Ito M."/>
            <person name="Nishiwaki H."/>
            <person name="Ogi T."/>
            <person name="Hirayama M."/>
            <person name="Ohkuma M."/>
            <person name="Sakamoto M."/>
            <person name="Ohno K."/>
        </authorList>
    </citation>
    <scope>NUCLEOTIDE SEQUENCE [LARGE SCALE GENOMIC DNA]</scope>
    <source>
        <strain evidence="2 3">13CB11C</strain>
    </source>
</reference>
<evidence type="ECO:0000313" key="2">
    <source>
        <dbReference type="EMBL" id="GAB1252200.1"/>
    </source>
</evidence>
<accession>A0ABQ0E3A7</accession>
<dbReference type="RefSeq" id="WP_411915961.1">
    <property type="nucleotide sequence ID" value="NZ_BAAFSF010000004.1"/>
</dbReference>
<keyword evidence="3" id="KW-1185">Reference proteome</keyword>
<keyword evidence="1" id="KW-0732">Signal</keyword>
<dbReference type="Gene3D" id="3.80.10.10">
    <property type="entry name" value="Ribonuclease Inhibitor"/>
    <property type="match status" value="1"/>
</dbReference>
<evidence type="ECO:0008006" key="4">
    <source>
        <dbReference type="Google" id="ProtNLM"/>
    </source>
</evidence>
<evidence type="ECO:0000256" key="1">
    <source>
        <dbReference type="SAM" id="SignalP"/>
    </source>
</evidence>
<evidence type="ECO:0000313" key="3">
    <source>
        <dbReference type="Proteomes" id="UP001628220"/>
    </source>
</evidence>